<sequence length="139" mass="15417">MDDVNINEICVHVEEVKVIADGDEWIKLNWMDKQSGDNETSQSLDIQKEDSNTETSQTKDNDSKVSSINTESEDISDGISVITESDTDVHPVTNILQICRFNVGIIIGFILSYSFIAPEANSNSNGINTESLETVSRFQ</sequence>
<dbReference type="AlphaFoldDB" id="A0A0J7K4B5"/>
<gene>
    <name evidence="2" type="ORF">RF55_16443</name>
</gene>
<name>A0A0J7K4B5_LASNI</name>
<evidence type="ECO:0000313" key="2">
    <source>
        <dbReference type="EMBL" id="KMQ85167.1"/>
    </source>
</evidence>
<organism evidence="2 3">
    <name type="scientific">Lasius niger</name>
    <name type="common">Black garden ant</name>
    <dbReference type="NCBI Taxonomy" id="67767"/>
    <lineage>
        <taxon>Eukaryota</taxon>
        <taxon>Metazoa</taxon>
        <taxon>Ecdysozoa</taxon>
        <taxon>Arthropoda</taxon>
        <taxon>Hexapoda</taxon>
        <taxon>Insecta</taxon>
        <taxon>Pterygota</taxon>
        <taxon>Neoptera</taxon>
        <taxon>Endopterygota</taxon>
        <taxon>Hymenoptera</taxon>
        <taxon>Apocrita</taxon>
        <taxon>Aculeata</taxon>
        <taxon>Formicoidea</taxon>
        <taxon>Formicidae</taxon>
        <taxon>Formicinae</taxon>
        <taxon>Lasius</taxon>
        <taxon>Lasius</taxon>
    </lineage>
</organism>
<dbReference type="PaxDb" id="67767-A0A0J7K4B5"/>
<dbReference type="EMBL" id="LBMM01014474">
    <property type="protein sequence ID" value="KMQ85167.1"/>
    <property type="molecule type" value="Genomic_DNA"/>
</dbReference>
<keyword evidence="3" id="KW-1185">Reference proteome</keyword>
<protein>
    <submittedName>
        <fullName evidence="2">Structural maintenance of chromosomes protein 4</fullName>
    </submittedName>
</protein>
<proteinExistence type="predicted"/>
<evidence type="ECO:0000313" key="3">
    <source>
        <dbReference type="Proteomes" id="UP000036403"/>
    </source>
</evidence>
<accession>A0A0J7K4B5</accession>
<comment type="caution">
    <text evidence="2">The sequence shown here is derived from an EMBL/GenBank/DDBJ whole genome shotgun (WGS) entry which is preliminary data.</text>
</comment>
<reference evidence="2 3" key="1">
    <citation type="submission" date="2015-04" db="EMBL/GenBank/DDBJ databases">
        <title>Lasius niger genome sequencing.</title>
        <authorList>
            <person name="Konorov E.A."/>
            <person name="Nikitin M.A."/>
            <person name="Kirill M.V."/>
            <person name="Chang P."/>
        </authorList>
    </citation>
    <scope>NUCLEOTIDE SEQUENCE [LARGE SCALE GENOMIC DNA]</scope>
    <source>
        <tissue evidence="2">Whole</tissue>
    </source>
</reference>
<feature type="compositionally biased region" description="Basic and acidic residues" evidence="1">
    <location>
        <begin position="46"/>
        <end position="63"/>
    </location>
</feature>
<evidence type="ECO:0000256" key="1">
    <source>
        <dbReference type="SAM" id="MobiDB-lite"/>
    </source>
</evidence>
<dbReference type="OrthoDB" id="7687339at2759"/>
<dbReference type="Proteomes" id="UP000036403">
    <property type="component" value="Unassembled WGS sequence"/>
</dbReference>
<feature type="region of interest" description="Disordered" evidence="1">
    <location>
        <begin position="34"/>
        <end position="76"/>
    </location>
</feature>